<evidence type="ECO:0000313" key="3">
    <source>
        <dbReference type="EMBL" id="KAL0463604.1"/>
    </source>
</evidence>
<evidence type="ECO:0000256" key="2">
    <source>
        <dbReference type="SAM" id="Phobius"/>
    </source>
</evidence>
<feature type="transmembrane region" description="Helical" evidence="2">
    <location>
        <begin position="110"/>
        <end position="127"/>
    </location>
</feature>
<feature type="transmembrane region" description="Helical" evidence="2">
    <location>
        <begin position="139"/>
        <end position="160"/>
    </location>
</feature>
<feature type="region of interest" description="Disordered" evidence="1">
    <location>
        <begin position="1"/>
        <end position="53"/>
    </location>
</feature>
<keyword evidence="2" id="KW-1133">Transmembrane helix</keyword>
<dbReference type="EMBL" id="JACGWN010000001">
    <property type="protein sequence ID" value="KAL0463604.1"/>
    <property type="molecule type" value="Genomic_DNA"/>
</dbReference>
<sequence length="165" mass="19359">MGSDSSEPTRRKHHRSSSTDDAEERSKRRKHRHRHRHHHHRHRSSKDKEETSAVAIEELEGEKIDEIQVEERLEKIRDKDDGASGEVLVSGGQDSQGWIMKWRKGRSWRMMAWLILVRILISLRRICIQMSNLGKLRRMDTMILTCSYICLSIVYCALLSDRICA</sequence>
<dbReference type="AlphaFoldDB" id="A0AAW2YD81"/>
<reference evidence="3" key="1">
    <citation type="submission" date="2020-06" db="EMBL/GenBank/DDBJ databases">
        <authorList>
            <person name="Li T."/>
            <person name="Hu X."/>
            <person name="Zhang T."/>
            <person name="Song X."/>
            <person name="Zhang H."/>
            <person name="Dai N."/>
            <person name="Sheng W."/>
            <person name="Hou X."/>
            <person name="Wei L."/>
        </authorList>
    </citation>
    <scope>NUCLEOTIDE SEQUENCE</scope>
    <source>
        <strain evidence="3">KEN1</strain>
        <tissue evidence="3">Leaf</tissue>
    </source>
</reference>
<proteinExistence type="predicted"/>
<evidence type="ECO:0000256" key="1">
    <source>
        <dbReference type="SAM" id="MobiDB-lite"/>
    </source>
</evidence>
<keyword evidence="2" id="KW-0472">Membrane</keyword>
<protein>
    <submittedName>
        <fullName evidence="3">Uncharacterized protein</fullName>
    </submittedName>
</protein>
<reference evidence="3" key="2">
    <citation type="journal article" date="2024" name="Plant">
        <title>Genomic evolution and insights into agronomic trait innovations of Sesamum species.</title>
        <authorList>
            <person name="Miao H."/>
            <person name="Wang L."/>
            <person name="Qu L."/>
            <person name="Liu H."/>
            <person name="Sun Y."/>
            <person name="Le M."/>
            <person name="Wang Q."/>
            <person name="Wei S."/>
            <person name="Zheng Y."/>
            <person name="Lin W."/>
            <person name="Duan Y."/>
            <person name="Cao H."/>
            <person name="Xiong S."/>
            <person name="Wang X."/>
            <person name="Wei L."/>
            <person name="Li C."/>
            <person name="Ma Q."/>
            <person name="Ju M."/>
            <person name="Zhao R."/>
            <person name="Li G."/>
            <person name="Mu C."/>
            <person name="Tian Q."/>
            <person name="Mei H."/>
            <person name="Zhang T."/>
            <person name="Gao T."/>
            <person name="Zhang H."/>
        </authorList>
    </citation>
    <scope>NUCLEOTIDE SEQUENCE</scope>
    <source>
        <strain evidence="3">KEN1</strain>
    </source>
</reference>
<organism evidence="3">
    <name type="scientific">Sesamum latifolium</name>
    <dbReference type="NCBI Taxonomy" id="2727402"/>
    <lineage>
        <taxon>Eukaryota</taxon>
        <taxon>Viridiplantae</taxon>
        <taxon>Streptophyta</taxon>
        <taxon>Embryophyta</taxon>
        <taxon>Tracheophyta</taxon>
        <taxon>Spermatophyta</taxon>
        <taxon>Magnoliopsida</taxon>
        <taxon>eudicotyledons</taxon>
        <taxon>Gunneridae</taxon>
        <taxon>Pentapetalae</taxon>
        <taxon>asterids</taxon>
        <taxon>lamiids</taxon>
        <taxon>Lamiales</taxon>
        <taxon>Pedaliaceae</taxon>
        <taxon>Sesamum</taxon>
    </lineage>
</organism>
<comment type="caution">
    <text evidence="3">The sequence shown here is derived from an EMBL/GenBank/DDBJ whole genome shotgun (WGS) entry which is preliminary data.</text>
</comment>
<gene>
    <name evidence="3" type="ORF">Slati_0248000</name>
</gene>
<keyword evidence="2" id="KW-0812">Transmembrane</keyword>
<accession>A0AAW2YD81</accession>
<name>A0AAW2YD81_9LAMI</name>
<feature type="compositionally biased region" description="Basic residues" evidence="1">
    <location>
        <begin position="27"/>
        <end position="45"/>
    </location>
</feature>